<accession>A0ABR0KKU5</accession>
<dbReference type="Pfam" id="PF05046">
    <property type="entry name" value="Img2"/>
    <property type="match status" value="1"/>
</dbReference>
<keyword evidence="3 7" id="KW-0689">Ribosomal protein</keyword>
<reference evidence="7 8" key="1">
    <citation type="submission" date="2023-08" db="EMBL/GenBank/DDBJ databases">
        <title>Black Yeasts Isolated from many extreme environments.</title>
        <authorList>
            <person name="Coleine C."/>
            <person name="Stajich J.E."/>
            <person name="Selbmann L."/>
        </authorList>
    </citation>
    <scope>NUCLEOTIDE SEQUENCE [LARGE SCALE GENOMIC DNA]</scope>
    <source>
        <strain evidence="7 8">CCFEE 5885</strain>
    </source>
</reference>
<evidence type="ECO:0000256" key="6">
    <source>
        <dbReference type="ARBA" id="ARBA00035191"/>
    </source>
</evidence>
<gene>
    <name evidence="7" type="primary">img2</name>
    <name evidence="7" type="ORF">LTR24_001530</name>
</gene>
<dbReference type="PANTHER" id="PTHR13477:SF0">
    <property type="entry name" value="LARGE RIBOSOMAL SUBUNIT PROTEIN ML49"/>
    <property type="match status" value="1"/>
</dbReference>
<comment type="subcellular location">
    <subcellularLocation>
        <location evidence="1">Mitochondrion</location>
    </subcellularLocation>
</comment>
<evidence type="ECO:0000256" key="2">
    <source>
        <dbReference type="ARBA" id="ARBA00005677"/>
    </source>
</evidence>
<organism evidence="7 8">
    <name type="scientific">Lithohypha guttulata</name>
    <dbReference type="NCBI Taxonomy" id="1690604"/>
    <lineage>
        <taxon>Eukaryota</taxon>
        <taxon>Fungi</taxon>
        <taxon>Dikarya</taxon>
        <taxon>Ascomycota</taxon>
        <taxon>Pezizomycotina</taxon>
        <taxon>Eurotiomycetes</taxon>
        <taxon>Chaetothyriomycetidae</taxon>
        <taxon>Chaetothyriales</taxon>
        <taxon>Trichomeriaceae</taxon>
        <taxon>Lithohypha</taxon>
    </lineage>
</organism>
<dbReference type="GO" id="GO:0005840">
    <property type="term" value="C:ribosome"/>
    <property type="evidence" value="ECO:0007669"/>
    <property type="project" value="UniProtKB-KW"/>
</dbReference>
<sequence length="179" mass="20157">MSRIPVPSINLLRTFLRPTTSSCTICQIRSTSTFMPRHQYAKVNRLDKLHRAQKKALKQEKEESHLRATLLVEEMKSSAGAISAAALPFHIGRTKSKNLAIYETTKAGGSKHITQIRRLAGDLEVLQQQLRDVLKLPDIIVDGKGRKKEPVAINPLTQQIIIRGWRGPEVKKWAETLGF</sequence>
<evidence type="ECO:0000313" key="7">
    <source>
        <dbReference type="EMBL" id="KAK5099129.1"/>
    </source>
</evidence>
<keyword evidence="5" id="KW-0687">Ribonucleoprotein</keyword>
<evidence type="ECO:0000256" key="3">
    <source>
        <dbReference type="ARBA" id="ARBA00022980"/>
    </source>
</evidence>
<comment type="similarity">
    <text evidence="2">Belongs to the mitochondrion-specific ribosomal protein mL49 family.</text>
</comment>
<comment type="caution">
    <text evidence="7">The sequence shown here is derived from an EMBL/GenBank/DDBJ whole genome shotgun (WGS) entry which is preliminary data.</text>
</comment>
<proteinExistence type="inferred from homology"/>
<dbReference type="PANTHER" id="PTHR13477">
    <property type="entry name" value="MITOCHONDRIAL 39S RIBOSOMAL PROTEIN L49"/>
    <property type="match status" value="1"/>
</dbReference>
<name>A0ABR0KKU5_9EURO</name>
<dbReference type="EMBL" id="JAVRRG010000011">
    <property type="protein sequence ID" value="KAK5099129.1"/>
    <property type="molecule type" value="Genomic_DNA"/>
</dbReference>
<evidence type="ECO:0000256" key="1">
    <source>
        <dbReference type="ARBA" id="ARBA00004173"/>
    </source>
</evidence>
<dbReference type="Gene3D" id="3.30.780.10">
    <property type="entry name" value="SUI1-like domain"/>
    <property type="match status" value="1"/>
</dbReference>
<dbReference type="InterPro" id="IPR007740">
    <property type="entry name" value="Ribosomal_mL49"/>
</dbReference>
<keyword evidence="4" id="KW-0496">Mitochondrion</keyword>
<evidence type="ECO:0000313" key="8">
    <source>
        <dbReference type="Proteomes" id="UP001345013"/>
    </source>
</evidence>
<keyword evidence="8" id="KW-1185">Reference proteome</keyword>
<evidence type="ECO:0000256" key="4">
    <source>
        <dbReference type="ARBA" id="ARBA00023128"/>
    </source>
</evidence>
<protein>
    <recommendedName>
        <fullName evidence="6">Large ribosomal subunit protein mL49</fullName>
    </recommendedName>
</protein>
<evidence type="ECO:0000256" key="5">
    <source>
        <dbReference type="ARBA" id="ARBA00023274"/>
    </source>
</evidence>
<dbReference type="Proteomes" id="UP001345013">
    <property type="component" value="Unassembled WGS sequence"/>
</dbReference>